<dbReference type="SUPFAM" id="SSF55048">
    <property type="entry name" value="Probable ACP-binding domain of malonyl-CoA ACP transacylase"/>
    <property type="match status" value="1"/>
</dbReference>
<name>A0A0R2F335_9LACO</name>
<dbReference type="InterPro" id="IPR024925">
    <property type="entry name" value="Malonyl_CoA-ACP_transAc"/>
</dbReference>
<evidence type="ECO:0000256" key="3">
    <source>
        <dbReference type="ARBA" id="ARBA00048462"/>
    </source>
</evidence>
<dbReference type="InterPro" id="IPR016036">
    <property type="entry name" value="Malonyl_transacylase_ACP-bd"/>
</dbReference>
<evidence type="ECO:0000256" key="1">
    <source>
        <dbReference type="ARBA" id="ARBA00022679"/>
    </source>
</evidence>
<dbReference type="STRING" id="1423804.FD14_GL000735"/>
<dbReference type="Gene3D" id="3.40.366.10">
    <property type="entry name" value="Malonyl-Coenzyme A Acyl Carrier Protein, domain 2"/>
    <property type="match status" value="1"/>
</dbReference>
<evidence type="ECO:0000313" key="7">
    <source>
        <dbReference type="EMBL" id="KRN22898.1"/>
    </source>
</evidence>
<feature type="active site" evidence="5">
    <location>
        <position position="91"/>
    </location>
</feature>
<dbReference type="EC" id="2.3.1.39" evidence="4"/>
<dbReference type="AlphaFoldDB" id="A0A0R2F335"/>
<dbReference type="RefSeq" id="WP_054736558.1">
    <property type="nucleotide sequence ID" value="NZ_AYZM01000091.1"/>
</dbReference>
<dbReference type="InterPro" id="IPR014043">
    <property type="entry name" value="Acyl_transferase_dom"/>
</dbReference>
<dbReference type="Pfam" id="PF00698">
    <property type="entry name" value="Acyl_transf_1"/>
    <property type="match status" value="1"/>
</dbReference>
<reference evidence="7 8" key="1">
    <citation type="journal article" date="2015" name="Genome Announc.">
        <title>Expanding the biotechnology potential of lactobacilli through comparative genomics of 213 strains and associated genera.</title>
        <authorList>
            <person name="Sun Z."/>
            <person name="Harris H.M."/>
            <person name="McCann A."/>
            <person name="Guo C."/>
            <person name="Argimon S."/>
            <person name="Zhang W."/>
            <person name="Yang X."/>
            <person name="Jeffery I.B."/>
            <person name="Cooney J.C."/>
            <person name="Kagawa T.F."/>
            <person name="Liu W."/>
            <person name="Song Y."/>
            <person name="Salvetti E."/>
            <person name="Wrobel A."/>
            <person name="Rasinkangas P."/>
            <person name="Parkhill J."/>
            <person name="Rea M.C."/>
            <person name="O'Sullivan O."/>
            <person name="Ritari J."/>
            <person name="Douillard F.P."/>
            <person name="Paul Ross R."/>
            <person name="Yang R."/>
            <person name="Briner A.E."/>
            <person name="Felis G.E."/>
            <person name="de Vos W.M."/>
            <person name="Barrangou R."/>
            <person name="Klaenhammer T.R."/>
            <person name="Caufield P.W."/>
            <person name="Cui Y."/>
            <person name="Zhang H."/>
            <person name="O'Toole P.W."/>
        </authorList>
    </citation>
    <scope>NUCLEOTIDE SEQUENCE [LARGE SCALE GENOMIC DNA]</scope>
    <source>
        <strain evidence="7 8">DSM 23365</strain>
    </source>
</reference>
<dbReference type="Proteomes" id="UP000051442">
    <property type="component" value="Unassembled WGS sequence"/>
</dbReference>
<evidence type="ECO:0000259" key="6">
    <source>
        <dbReference type="SMART" id="SM00827"/>
    </source>
</evidence>
<keyword evidence="1 4" id="KW-0808">Transferase</keyword>
<comment type="catalytic activity">
    <reaction evidence="3 4">
        <text>holo-[ACP] + malonyl-CoA = malonyl-[ACP] + CoA</text>
        <dbReference type="Rhea" id="RHEA:41792"/>
        <dbReference type="Rhea" id="RHEA-COMP:9623"/>
        <dbReference type="Rhea" id="RHEA-COMP:9685"/>
        <dbReference type="ChEBI" id="CHEBI:57287"/>
        <dbReference type="ChEBI" id="CHEBI:57384"/>
        <dbReference type="ChEBI" id="CHEBI:64479"/>
        <dbReference type="ChEBI" id="CHEBI:78449"/>
        <dbReference type="EC" id="2.3.1.39"/>
    </reaction>
</comment>
<gene>
    <name evidence="7" type="ORF">FD14_GL000735</name>
</gene>
<feature type="domain" description="Malonyl-CoA:ACP transacylase (MAT)" evidence="6">
    <location>
        <begin position="6"/>
        <end position="299"/>
    </location>
</feature>
<evidence type="ECO:0000256" key="2">
    <source>
        <dbReference type="ARBA" id="ARBA00023315"/>
    </source>
</evidence>
<keyword evidence="8" id="KW-1185">Reference proteome</keyword>
<dbReference type="PANTHER" id="PTHR42681">
    <property type="entry name" value="MALONYL-COA-ACYL CARRIER PROTEIN TRANSACYLASE, MITOCHONDRIAL"/>
    <property type="match status" value="1"/>
</dbReference>
<keyword evidence="2 4" id="KW-0012">Acyltransferase</keyword>
<dbReference type="SMART" id="SM00827">
    <property type="entry name" value="PKS_AT"/>
    <property type="match status" value="1"/>
</dbReference>
<dbReference type="GO" id="GO:0004314">
    <property type="term" value="F:[acyl-carrier-protein] S-malonyltransferase activity"/>
    <property type="evidence" value="ECO:0007669"/>
    <property type="project" value="UniProtKB-EC"/>
</dbReference>
<evidence type="ECO:0000256" key="5">
    <source>
        <dbReference type="PIRSR" id="PIRSR000446-1"/>
    </source>
</evidence>
<dbReference type="PIRSF" id="PIRSF000446">
    <property type="entry name" value="Mct"/>
    <property type="match status" value="1"/>
</dbReference>
<accession>A0A0R2F335</accession>
<comment type="caution">
    <text evidence="7">The sequence shown here is derived from an EMBL/GenBank/DDBJ whole genome shotgun (WGS) entry which is preliminary data.</text>
</comment>
<protein>
    <recommendedName>
        <fullName evidence="4">Malonyl CoA-acyl carrier protein transacylase</fullName>
        <ecNumber evidence="4">2.3.1.39</ecNumber>
    </recommendedName>
</protein>
<evidence type="ECO:0000313" key="8">
    <source>
        <dbReference type="Proteomes" id="UP000051442"/>
    </source>
</evidence>
<proteinExistence type="inferred from homology"/>
<feature type="active site" evidence="5">
    <location>
        <position position="200"/>
    </location>
</feature>
<dbReference type="PATRIC" id="fig|1423804.4.peg.787"/>
<dbReference type="GO" id="GO:0005829">
    <property type="term" value="C:cytosol"/>
    <property type="evidence" value="ECO:0007669"/>
    <property type="project" value="TreeGrafter"/>
</dbReference>
<organism evidence="7 8">
    <name type="scientific">Secundilactobacillus similis DSM 23365 = JCM 2765</name>
    <dbReference type="NCBI Taxonomy" id="1423804"/>
    <lineage>
        <taxon>Bacteria</taxon>
        <taxon>Bacillati</taxon>
        <taxon>Bacillota</taxon>
        <taxon>Bacilli</taxon>
        <taxon>Lactobacillales</taxon>
        <taxon>Lactobacillaceae</taxon>
        <taxon>Secundilactobacillus</taxon>
    </lineage>
</organism>
<dbReference type="PANTHER" id="PTHR42681:SF1">
    <property type="entry name" value="MALONYL-COA-ACYL CARRIER PROTEIN TRANSACYLASE, MITOCHONDRIAL"/>
    <property type="match status" value="1"/>
</dbReference>
<dbReference type="FunFam" id="3.30.70.250:FF:000001">
    <property type="entry name" value="Malonyl CoA-acyl carrier protein transacylase"/>
    <property type="match status" value="1"/>
</dbReference>
<sequence length="310" mass="33105">MRIGLLFSGQGAQKTGMGQSLYEQNATYRAAIDHASDVLSIDLPKLYFDADQETLLNQTQYAQPAIVAMSAALYQVLQPQLDNVVAGIGLSLGEYSALACAGNVALDDALTLVKLRGELMQQASEQTASQMAAVMNTPLDLIKEACEAASTKGIVTIANVNTPKQVVIGGEVAAVEAATAYLTEHDVKRIVPLNVSGAFHTPLMQPAQAPLHEALLKTNWQDGQFPVISNTTQQPFVTADMTTTLTTQLVSTTHFATALQTLDGQLDTVIELGPGKTLTSFARKTVKGLNYCHVDSLETLEDTLKVLEGK</sequence>
<dbReference type="Gene3D" id="3.30.70.250">
    <property type="entry name" value="Malonyl-CoA ACP transacylase, ACP-binding"/>
    <property type="match status" value="1"/>
</dbReference>
<dbReference type="GO" id="GO:0006633">
    <property type="term" value="P:fatty acid biosynthetic process"/>
    <property type="evidence" value="ECO:0007669"/>
    <property type="project" value="TreeGrafter"/>
</dbReference>
<comment type="similarity">
    <text evidence="4">Belongs to the fabD family.</text>
</comment>
<dbReference type="InterPro" id="IPR001227">
    <property type="entry name" value="Ac_transferase_dom_sf"/>
</dbReference>
<dbReference type="EMBL" id="AYZM01000091">
    <property type="protein sequence ID" value="KRN22898.1"/>
    <property type="molecule type" value="Genomic_DNA"/>
</dbReference>
<dbReference type="InterPro" id="IPR050858">
    <property type="entry name" value="Mal-CoA-ACP_Trans/PKS_FabD"/>
</dbReference>
<dbReference type="SUPFAM" id="SSF52151">
    <property type="entry name" value="FabD/lysophospholipase-like"/>
    <property type="match status" value="1"/>
</dbReference>
<dbReference type="InterPro" id="IPR016035">
    <property type="entry name" value="Acyl_Trfase/lysoPLipase"/>
</dbReference>
<evidence type="ECO:0000256" key="4">
    <source>
        <dbReference type="PIRNR" id="PIRNR000446"/>
    </source>
</evidence>